<sequence length="155" mass="16371">MLALMELPCPAAATAATTTATATATAACTSGSRPPAWRTTAARFPPSAFFFLFPAGRTQGIGHGKPTRHPAANKLGGKGNEAGRGRAGLESGKTHDQTSPAPRQATLATLSMPCPVSSTGPTASGPSEMPRQRSQRSQRCRLWMERRQTWRRPDG</sequence>
<dbReference type="AlphaFoldDB" id="A0AA40A8X4"/>
<comment type="caution">
    <text evidence="2">The sequence shown here is derived from an EMBL/GenBank/DDBJ whole genome shotgun (WGS) entry which is preliminary data.</text>
</comment>
<reference evidence="2" key="1">
    <citation type="submission" date="2023-06" db="EMBL/GenBank/DDBJ databases">
        <title>Genome-scale phylogeny and comparative genomics of the fungal order Sordariales.</title>
        <authorList>
            <consortium name="Lawrence Berkeley National Laboratory"/>
            <person name="Hensen N."/>
            <person name="Bonometti L."/>
            <person name="Westerberg I."/>
            <person name="Brannstrom I.O."/>
            <person name="Guillou S."/>
            <person name="Cros-Aarteil S."/>
            <person name="Calhoun S."/>
            <person name="Haridas S."/>
            <person name="Kuo A."/>
            <person name="Mondo S."/>
            <person name="Pangilinan J."/>
            <person name="Riley R."/>
            <person name="Labutti K."/>
            <person name="Andreopoulos B."/>
            <person name="Lipzen A."/>
            <person name="Chen C."/>
            <person name="Yanf M."/>
            <person name="Daum C."/>
            <person name="Ng V."/>
            <person name="Clum A."/>
            <person name="Steindorff A."/>
            <person name="Ohm R."/>
            <person name="Martin F."/>
            <person name="Silar P."/>
            <person name="Natvig D."/>
            <person name="Lalanne C."/>
            <person name="Gautier V."/>
            <person name="Ament-Velasquez S.L."/>
            <person name="Kruys A."/>
            <person name="Hutchinson M.I."/>
            <person name="Powell A.J."/>
            <person name="Barry K."/>
            <person name="Miller A.N."/>
            <person name="Grigoriev I.V."/>
            <person name="Debuchy R."/>
            <person name="Gladieux P."/>
            <person name="Thoren M.H."/>
            <person name="Johannesson H."/>
        </authorList>
    </citation>
    <scope>NUCLEOTIDE SEQUENCE</scope>
    <source>
        <strain evidence="2">SMH4607-1</strain>
    </source>
</reference>
<gene>
    <name evidence="2" type="ORF">B0H67DRAFT_584960</name>
</gene>
<dbReference type="Proteomes" id="UP001172102">
    <property type="component" value="Unassembled WGS sequence"/>
</dbReference>
<keyword evidence="3" id="KW-1185">Reference proteome</keyword>
<evidence type="ECO:0000313" key="3">
    <source>
        <dbReference type="Proteomes" id="UP001172102"/>
    </source>
</evidence>
<name>A0AA40A8X4_9PEZI</name>
<proteinExistence type="predicted"/>
<feature type="compositionally biased region" description="Polar residues" evidence="1">
    <location>
        <begin position="116"/>
        <end position="125"/>
    </location>
</feature>
<feature type="compositionally biased region" description="Gly residues" evidence="1">
    <location>
        <begin position="76"/>
        <end position="86"/>
    </location>
</feature>
<evidence type="ECO:0000313" key="2">
    <source>
        <dbReference type="EMBL" id="KAK0711313.1"/>
    </source>
</evidence>
<evidence type="ECO:0000256" key="1">
    <source>
        <dbReference type="SAM" id="MobiDB-lite"/>
    </source>
</evidence>
<organism evidence="2 3">
    <name type="scientific">Lasiosphaeris hirsuta</name>
    <dbReference type="NCBI Taxonomy" id="260670"/>
    <lineage>
        <taxon>Eukaryota</taxon>
        <taxon>Fungi</taxon>
        <taxon>Dikarya</taxon>
        <taxon>Ascomycota</taxon>
        <taxon>Pezizomycotina</taxon>
        <taxon>Sordariomycetes</taxon>
        <taxon>Sordariomycetidae</taxon>
        <taxon>Sordariales</taxon>
        <taxon>Lasiosphaeriaceae</taxon>
        <taxon>Lasiosphaeris</taxon>
    </lineage>
</organism>
<feature type="region of interest" description="Disordered" evidence="1">
    <location>
        <begin position="60"/>
        <end position="155"/>
    </location>
</feature>
<feature type="compositionally biased region" description="Polar residues" evidence="1">
    <location>
        <begin position="97"/>
        <end position="109"/>
    </location>
</feature>
<protein>
    <submittedName>
        <fullName evidence="2">Uncharacterized protein</fullName>
    </submittedName>
</protein>
<feature type="compositionally biased region" description="Basic and acidic residues" evidence="1">
    <location>
        <begin position="142"/>
        <end position="155"/>
    </location>
</feature>
<dbReference type="EMBL" id="JAUKUA010000005">
    <property type="protein sequence ID" value="KAK0711313.1"/>
    <property type="molecule type" value="Genomic_DNA"/>
</dbReference>
<accession>A0AA40A8X4</accession>